<keyword evidence="2" id="KW-1185">Reference proteome</keyword>
<accession>A0A830HWU8</accession>
<dbReference type="OrthoDB" id="10267896at2759"/>
<sequence length="150" mass="16914">MAHWWVSRGPPEAPAPPYGPTLALQRSIFALDLEMTLDYSQVTSVYGGPIMCFDRDHTEDPRDCTSNELSQPGFIGDTMKLVAMYIDESKDTRCTYNNTKGYFTVAEVFEAIVGFERINRPKTADCHHIFFEGLGRSIFDKEAFAISWGS</sequence>
<evidence type="ECO:0000313" key="1">
    <source>
        <dbReference type="EMBL" id="GHP09951.1"/>
    </source>
</evidence>
<gene>
    <name evidence="1" type="ORF">PPROV_000868400</name>
</gene>
<organism evidence="1 2">
    <name type="scientific">Pycnococcus provasolii</name>
    <dbReference type="NCBI Taxonomy" id="41880"/>
    <lineage>
        <taxon>Eukaryota</taxon>
        <taxon>Viridiplantae</taxon>
        <taxon>Chlorophyta</taxon>
        <taxon>Pseudoscourfieldiophyceae</taxon>
        <taxon>Pseudoscourfieldiales</taxon>
        <taxon>Pycnococcaceae</taxon>
        <taxon>Pycnococcus</taxon>
    </lineage>
</organism>
<proteinExistence type="predicted"/>
<comment type="caution">
    <text evidence="1">The sequence shown here is derived from an EMBL/GenBank/DDBJ whole genome shotgun (WGS) entry which is preliminary data.</text>
</comment>
<protein>
    <submittedName>
        <fullName evidence="1">Uncharacterized protein</fullName>
    </submittedName>
</protein>
<dbReference type="AlphaFoldDB" id="A0A830HWU8"/>
<dbReference type="Proteomes" id="UP000660262">
    <property type="component" value="Unassembled WGS sequence"/>
</dbReference>
<name>A0A830HWU8_9CHLO</name>
<reference evidence="1" key="1">
    <citation type="submission" date="2020-10" db="EMBL/GenBank/DDBJ databases">
        <title>Unveiling of a novel bifunctional photoreceptor, Dualchrome1, isolated from a cosmopolitan green alga.</title>
        <authorList>
            <person name="Suzuki S."/>
            <person name="Kawachi M."/>
        </authorList>
    </citation>
    <scope>NUCLEOTIDE SEQUENCE</scope>
    <source>
        <strain evidence="1">NIES 2893</strain>
    </source>
</reference>
<dbReference type="EMBL" id="BNJQ01000027">
    <property type="protein sequence ID" value="GHP09951.1"/>
    <property type="molecule type" value="Genomic_DNA"/>
</dbReference>
<evidence type="ECO:0000313" key="2">
    <source>
        <dbReference type="Proteomes" id="UP000660262"/>
    </source>
</evidence>